<reference evidence="2" key="1">
    <citation type="submission" date="2020-01" db="EMBL/GenBank/DDBJ databases">
        <authorList>
            <consortium name="DOE Joint Genome Institute"/>
            <person name="Haridas S."/>
            <person name="Albert R."/>
            <person name="Binder M."/>
            <person name="Bloem J."/>
            <person name="Labutti K."/>
            <person name="Salamov A."/>
            <person name="Andreopoulos B."/>
            <person name="Baker S.E."/>
            <person name="Barry K."/>
            <person name="Bills G."/>
            <person name="Bluhm B.H."/>
            <person name="Cannon C."/>
            <person name="Castanera R."/>
            <person name="Culley D.E."/>
            <person name="Daum C."/>
            <person name="Ezra D."/>
            <person name="Gonzalez J.B."/>
            <person name="Henrissat B."/>
            <person name="Kuo A."/>
            <person name="Liang C."/>
            <person name="Lipzen A."/>
            <person name="Lutzoni F."/>
            <person name="Magnuson J."/>
            <person name="Mondo S."/>
            <person name="Nolan M."/>
            <person name="Ohm R."/>
            <person name="Pangilinan J."/>
            <person name="Park H.-J."/>
            <person name="Ramirez L."/>
            <person name="Alfaro M."/>
            <person name="Sun H."/>
            <person name="Tritt A."/>
            <person name="Yoshinaga Y."/>
            <person name="Zwiers L.-H."/>
            <person name="Turgeon B.G."/>
            <person name="Goodwin S.B."/>
            <person name="Spatafora J.W."/>
            <person name="Crous P.W."/>
            <person name="Grigoriev I.V."/>
        </authorList>
    </citation>
    <scope>NUCLEOTIDE SEQUENCE</scope>
    <source>
        <strain evidence="2">IPT5</strain>
    </source>
</reference>
<evidence type="ECO:0000313" key="3">
    <source>
        <dbReference type="Proteomes" id="UP000799423"/>
    </source>
</evidence>
<feature type="compositionally biased region" description="Low complexity" evidence="1">
    <location>
        <begin position="17"/>
        <end position="28"/>
    </location>
</feature>
<dbReference type="AlphaFoldDB" id="A0A6A7BAC6"/>
<gene>
    <name evidence="2" type="ORF">T440DRAFT_466998</name>
</gene>
<dbReference type="OrthoDB" id="5314997at2759"/>
<evidence type="ECO:0000313" key="2">
    <source>
        <dbReference type="EMBL" id="KAF2852303.1"/>
    </source>
</evidence>
<dbReference type="Proteomes" id="UP000799423">
    <property type="component" value="Unassembled WGS sequence"/>
</dbReference>
<feature type="compositionally biased region" description="Basic and acidic residues" evidence="1">
    <location>
        <begin position="1"/>
        <end position="10"/>
    </location>
</feature>
<organism evidence="2 3">
    <name type="scientific">Plenodomus tracheiphilus IPT5</name>
    <dbReference type="NCBI Taxonomy" id="1408161"/>
    <lineage>
        <taxon>Eukaryota</taxon>
        <taxon>Fungi</taxon>
        <taxon>Dikarya</taxon>
        <taxon>Ascomycota</taxon>
        <taxon>Pezizomycotina</taxon>
        <taxon>Dothideomycetes</taxon>
        <taxon>Pleosporomycetidae</taxon>
        <taxon>Pleosporales</taxon>
        <taxon>Pleosporineae</taxon>
        <taxon>Leptosphaeriaceae</taxon>
        <taxon>Plenodomus</taxon>
    </lineage>
</organism>
<feature type="region of interest" description="Disordered" evidence="1">
    <location>
        <begin position="1"/>
        <end position="30"/>
    </location>
</feature>
<keyword evidence="3" id="KW-1185">Reference proteome</keyword>
<evidence type="ECO:0000256" key="1">
    <source>
        <dbReference type="SAM" id="MobiDB-lite"/>
    </source>
</evidence>
<proteinExistence type="predicted"/>
<name>A0A6A7BAC6_9PLEO</name>
<dbReference type="EMBL" id="MU006299">
    <property type="protein sequence ID" value="KAF2852303.1"/>
    <property type="molecule type" value="Genomic_DNA"/>
</dbReference>
<sequence>MENSDTKALDAEEAVVQDQPAPTADAPQPTLPFRFMDLPTELRLMVYAQLPRSVKHTMVSQAGLPNVKVILITRHVPAAILCTCRTVYQEANEIVQNMVNEHVLKATPRMIKSKFGRNLVHKMLDEIGDEAQFFLAFPRSVGYYLEDTRVRIGHPRYCVVDDSKMSNVFRFIHQAVRISTNNPNRSMNWHQPLELVDSVGYNRGPGNLHVGFVGGAKMRNYDLMESLPVTDAGFLDQEDEFVLSNDIVPELWFRYPSPYTIPAMSVEEWTREWLPN</sequence>
<evidence type="ECO:0008006" key="4">
    <source>
        <dbReference type="Google" id="ProtNLM"/>
    </source>
</evidence>
<protein>
    <recommendedName>
        <fullName evidence="4">F-box domain-containing protein</fullName>
    </recommendedName>
</protein>
<accession>A0A6A7BAC6</accession>